<keyword evidence="3" id="KW-1185">Reference proteome</keyword>
<organism evidence="2 3">
    <name type="scientific">Panicum virgatum</name>
    <name type="common">Blackwell switchgrass</name>
    <dbReference type="NCBI Taxonomy" id="38727"/>
    <lineage>
        <taxon>Eukaryota</taxon>
        <taxon>Viridiplantae</taxon>
        <taxon>Streptophyta</taxon>
        <taxon>Embryophyta</taxon>
        <taxon>Tracheophyta</taxon>
        <taxon>Spermatophyta</taxon>
        <taxon>Magnoliopsida</taxon>
        <taxon>Liliopsida</taxon>
        <taxon>Poales</taxon>
        <taxon>Poaceae</taxon>
        <taxon>PACMAD clade</taxon>
        <taxon>Panicoideae</taxon>
        <taxon>Panicodae</taxon>
        <taxon>Paniceae</taxon>
        <taxon>Panicinae</taxon>
        <taxon>Panicum</taxon>
        <taxon>Panicum sect. Hiantes</taxon>
    </lineage>
</organism>
<sequence>MMFGFDLGPADGCAAWEQKMEKERLEKLKKKLEQEKAGADETKPADSDKKTEGSN</sequence>
<protein>
    <submittedName>
        <fullName evidence="2">Uncharacterized protein</fullName>
    </submittedName>
</protein>
<evidence type="ECO:0000313" key="2">
    <source>
        <dbReference type="EMBL" id="KAG2580699.1"/>
    </source>
</evidence>
<name>A0A8T0R6V4_PANVG</name>
<comment type="caution">
    <text evidence="2">The sequence shown here is derived from an EMBL/GenBank/DDBJ whole genome shotgun (WGS) entry which is preliminary data.</text>
</comment>
<feature type="region of interest" description="Disordered" evidence="1">
    <location>
        <begin position="27"/>
        <end position="55"/>
    </location>
</feature>
<accession>A0A8T0R6V4</accession>
<dbReference type="EMBL" id="CM029048">
    <property type="protein sequence ID" value="KAG2580699.1"/>
    <property type="molecule type" value="Genomic_DNA"/>
</dbReference>
<dbReference type="AlphaFoldDB" id="A0A8T0R6V4"/>
<proteinExistence type="predicted"/>
<gene>
    <name evidence="2" type="ORF">PVAP13_6NG324000</name>
</gene>
<dbReference type="Proteomes" id="UP000823388">
    <property type="component" value="Chromosome 6N"/>
</dbReference>
<evidence type="ECO:0000313" key="3">
    <source>
        <dbReference type="Proteomes" id="UP000823388"/>
    </source>
</evidence>
<reference evidence="2" key="1">
    <citation type="submission" date="2020-05" db="EMBL/GenBank/DDBJ databases">
        <title>WGS assembly of Panicum virgatum.</title>
        <authorList>
            <person name="Lovell J.T."/>
            <person name="Jenkins J."/>
            <person name="Shu S."/>
            <person name="Juenger T.E."/>
            <person name="Schmutz J."/>
        </authorList>
    </citation>
    <scope>NUCLEOTIDE SEQUENCE</scope>
    <source>
        <strain evidence="2">AP13</strain>
    </source>
</reference>
<evidence type="ECO:0000256" key="1">
    <source>
        <dbReference type="SAM" id="MobiDB-lite"/>
    </source>
</evidence>